<dbReference type="Pfam" id="PF06725">
    <property type="entry name" value="3D"/>
    <property type="match status" value="1"/>
</dbReference>
<dbReference type="HOGENOM" id="CLU_036884_0_1_9"/>
<dbReference type="GO" id="GO:0004553">
    <property type="term" value="F:hydrolase activity, hydrolyzing O-glycosyl compounds"/>
    <property type="evidence" value="ECO:0007669"/>
    <property type="project" value="InterPro"/>
</dbReference>
<dbReference type="InterPro" id="IPR011098">
    <property type="entry name" value="G5_dom"/>
</dbReference>
<dbReference type="GO" id="GO:0019867">
    <property type="term" value="C:outer membrane"/>
    <property type="evidence" value="ECO:0007669"/>
    <property type="project" value="InterPro"/>
</dbReference>
<keyword evidence="4" id="KW-1185">Reference proteome</keyword>
<dbReference type="PANTHER" id="PTHR39160:SF4">
    <property type="entry name" value="RESUSCITATION-PROMOTING FACTOR RPFB"/>
    <property type="match status" value="1"/>
</dbReference>
<gene>
    <name evidence="3" type="ordered locus">Clos_2659</name>
</gene>
<dbReference type="Pfam" id="PF03990">
    <property type="entry name" value="DUF348"/>
    <property type="match status" value="2"/>
</dbReference>
<dbReference type="PROSITE" id="PS51109">
    <property type="entry name" value="G5"/>
    <property type="match status" value="1"/>
</dbReference>
<dbReference type="PANTHER" id="PTHR39160">
    <property type="entry name" value="CELL WALL-BINDING PROTEIN YOCH"/>
    <property type="match status" value="1"/>
</dbReference>
<dbReference type="SMART" id="SM01208">
    <property type="entry name" value="G5"/>
    <property type="match status" value="1"/>
</dbReference>
<dbReference type="InterPro" id="IPR010611">
    <property type="entry name" value="3D_dom"/>
</dbReference>
<dbReference type="Gene3D" id="2.40.40.10">
    <property type="entry name" value="RlpA-like domain"/>
    <property type="match status" value="1"/>
</dbReference>
<reference evidence="4" key="1">
    <citation type="submission" date="2007-10" db="EMBL/GenBank/DDBJ databases">
        <title>Complete genome of Alkaliphilus oremlandii OhILAs.</title>
        <authorList>
            <person name="Copeland A."/>
            <person name="Lucas S."/>
            <person name="Lapidus A."/>
            <person name="Barry K."/>
            <person name="Detter J.C."/>
            <person name="Glavina del Rio T."/>
            <person name="Hammon N."/>
            <person name="Israni S."/>
            <person name="Dalin E."/>
            <person name="Tice H."/>
            <person name="Pitluck S."/>
            <person name="Chain P."/>
            <person name="Malfatti S."/>
            <person name="Shin M."/>
            <person name="Vergez L."/>
            <person name="Schmutz J."/>
            <person name="Larimer F."/>
            <person name="Land M."/>
            <person name="Hauser L."/>
            <person name="Kyrpides N."/>
            <person name="Mikhailova N."/>
            <person name="Stolz J.F."/>
            <person name="Dawson A."/>
            <person name="Fisher E."/>
            <person name="Crable B."/>
            <person name="Perera E."/>
            <person name="Lisak J."/>
            <person name="Ranganathan M."/>
            <person name="Basu P."/>
            <person name="Richardson P."/>
        </authorList>
    </citation>
    <scope>NUCLEOTIDE SEQUENCE [LARGE SCALE GENOMIC DNA]</scope>
    <source>
        <strain evidence="4">OhILAs</strain>
    </source>
</reference>
<dbReference type="OrthoDB" id="9798935at2"/>
<dbReference type="InterPro" id="IPR036908">
    <property type="entry name" value="RlpA-like_sf"/>
</dbReference>
<dbReference type="Pfam" id="PF07501">
    <property type="entry name" value="G5"/>
    <property type="match status" value="1"/>
</dbReference>
<dbReference type="InterPro" id="IPR051933">
    <property type="entry name" value="Resuscitation_pf_RpfB"/>
</dbReference>
<dbReference type="SUPFAM" id="SSF50685">
    <property type="entry name" value="Barwin-like endoglucanases"/>
    <property type="match status" value="1"/>
</dbReference>
<name>A8MK58_ALKOO</name>
<dbReference type="CDD" id="cd22786">
    <property type="entry name" value="DPBB_YuiC-like"/>
    <property type="match status" value="1"/>
</dbReference>
<dbReference type="RefSeq" id="WP_012160497.1">
    <property type="nucleotide sequence ID" value="NC_009922.1"/>
</dbReference>
<dbReference type="EMBL" id="CP000853">
    <property type="protein sequence ID" value="ABW20190.1"/>
    <property type="molecule type" value="Genomic_DNA"/>
</dbReference>
<evidence type="ECO:0000259" key="2">
    <source>
        <dbReference type="PROSITE" id="PS51109"/>
    </source>
</evidence>
<accession>A8MK58</accession>
<dbReference type="STRING" id="350688.Clos_2659"/>
<dbReference type="KEGG" id="aoe:Clos_2659"/>
<dbReference type="InterPro" id="IPR007137">
    <property type="entry name" value="DUF348"/>
</dbReference>
<dbReference type="Proteomes" id="UP000000269">
    <property type="component" value="Chromosome"/>
</dbReference>
<evidence type="ECO:0000256" key="1">
    <source>
        <dbReference type="ARBA" id="ARBA00022729"/>
    </source>
</evidence>
<feature type="domain" description="G5" evidence="2">
    <location>
        <begin position="146"/>
        <end position="226"/>
    </location>
</feature>
<dbReference type="AlphaFoldDB" id="A8MK58"/>
<evidence type="ECO:0000313" key="4">
    <source>
        <dbReference type="Proteomes" id="UP000000269"/>
    </source>
</evidence>
<organism evidence="3 4">
    <name type="scientific">Alkaliphilus oremlandii (strain OhILAs)</name>
    <name type="common">Clostridium oremlandii (strain OhILAs)</name>
    <dbReference type="NCBI Taxonomy" id="350688"/>
    <lineage>
        <taxon>Bacteria</taxon>
        <taxon>Bacillati</taxon>
        <taxon>Bacillota</taxon>
        <taxon>Clostridia</taxon>
        <taxon>Peptostreptococcales</taxon>
        <taxon>Natronincolaceae</taxon>
        <taxon>Alkaliphilus</taxon>
    </lineage>
</organism>
<dbReference type="eggNOG" id="COG3583">
    <property type="taxonomic scope" value="Bacteria"/>
</dbReference>
<keyword evidence="1" id="KW-0732">Signal</keyword>
<dbReference type="eggNOG" id="COG3584">
    <property type="taxonomic scope" value="Bacteria"/>
</dbReference>
<dbReference type="GO" id="GO:0009254">
    <property type="term" value="P:peptidoglycan turnover"/>
    <property type="evidence" value="ECO:0007669"/>
    <property type="project" value="InterPro"/>
</dbReference>
<dbReference type="Gene3D" id="2.20.230.10">
    <property type="entry name" value="Resuscitation-promoting factor rpfb"/>
    <property type="match status" value="1"/>
</dbReference>
<protein>
    <submittedName>
        <fullName evidence="3">3D domain protein</fullName>
    </submittedName>
</protein>
<evidence type="ECO:0000313" key="3">
    <source>
        <dbReference type="EMBL" id="ABW20190.1"/>
    </source>
</evidence>
<sequence>MESHLSHNKTLTKKTLIVAVAVALLLMGVAFAGLLHTVVIAYDGQEIQVSTLASTVEDVLQRQDIVIKEGDKVIPNLSEKIKDGTKIEIHRAFTIKLVDGTTEQEILTAENNVKDLMESLNIQLQEEDKIEPMLEAPIGAGDTVTITRITRQVVVETQELPFQTIFKNNENLERGKTQKVQEGKKGLKEIQLELVYENGVEVSKEVLDEKIIENSTNEIIEKGTLALVATSRGDISRYSKMITMTATAYTADYASTGKKPGDKYYGVTASGTRVRPGVVAVDPKVIPLGTKLYIQSTTNGRADYGYAVAEDTGGAIKGNKIDLYFETSKEVKSFGRRTVNVYVLE</sequence>
<proteinExistence type="predicted"/>